<dbReference type="InterPro" id="IPR012318">
    <property type="entry name" value="HTH_CRP"/>
</dbReference>
<dbReference type="OrthoDB" id="9810708at2"/>
<evidence type="ECO:0000256" key="2">
    <source>
        <dbReference type="ARBA" id="ARBA00023125"/>
    </source>
</evidence>
<evidence type="ECO:0000256" key="4">
    <source>
        <dbReference type="ARBA" id="ARBA00023163"/>
    </source>
</evidence>
<keyword evidence="2" id="KW-0238">DNA-binding</keyword>
<dbReference type="PROSITE" id="PS00042">
    <property type="entry name" value="HTH_CRP_1"/>
    <property type="match status" value="1"/>
</dbReference>
<dbReference type="PANTHER" id="PTHR24567">
    <property type="entry name" value="CRP FAMILY TRANSCRIPTIONAL REGULATORY PROTEIN"/>
    <property type="match status" value="1"/>
</dbReference>
<dbReference type="RefSeq" id="WP_071313905.1">
    <property type="nucleotide sequence ID" value="NZ_MLQQ01000040.1"/>
</dbReference>
<dbReference type="InterPro" id="IPR036388">
    <property type="entry name" value="WH-like_DNA-bd_sf"/>
</dbReference>
<dbReference type="InterPro" id="IPR014710">
    <property type="entry name" value="RmlC-like_jellyroll"/>
</dbReference>
<dbReference type="AlphaFoldDB" id="A0A1S2LD04"/>
<dbReference type="InterPro" id="IPR018490">
    <property type="entry name" value="cNMP-bd_dom_sf"/>
</dbReference>
<feature type="domain" description="Cyclic nucleotide-binding" evidence="5">
    <location>
        <begin position="10"/>
        <end position="130"/>
    </location>
</feature>
<evidence type="ECO:0000256" key="3">
    <source>
        <dbReference type="ARBA" id="ARBA00023159"/>
    </source>
</evidence>
<dbReference type="InterPro" id="IPR000595">
    <property type="entry name" value="cNMP-bd_dom"/>
</dbReference>
<dbReference type="PROSITE" id="PS50042">
    <property type="entry name" value="CNMP_BINDING_3"/>
    <property type="match status" value="1"/>
</dbReference>
<dbReference type="SUPFAM" id="SSF46785">
    <property type="entry name" value="Winged helix' DNA-binding domain"/>
    <property type="match status" value="1"/>
</dbReference>
<dbReference type="SMART" id="SM00100">
    <property type="entry name" value="cNMP"/>
    <property type="match status" value="1"/>
</dbReference>
<dbReference type="GO" id="GO:0003677">
    <property type="term" value="F:DNA binding"/>
    <property type="evidence" value="ECO:0007669"/>
    <property type="project" value="UniProtKB-KW"/>
</dbReference>
<comment type="caution">
    <text evidence="7">The sequence shown here is derived from an EMBL/GenBank/DDBJ whole genome shotgun (WGS) entry which is preliminary data.</text>
</comment>
<evidence type="ECO:0000256" key="1">
    <source>
        <dbReference type="ARBA" id="ARBA00023015"/>
    </source>
</evidence>
<dbReference type="Gene3D" id="1.10.10.10">
    <property type="entry name" value="Winged helix-like DNA-binding domain superfamily/Winged helix DNA-binding domain"/>
    <property type="match status" value="1"/>
</dbReference>
<gene>
    <name evidence="7" type="ORF">BKP35_13580</name>
</gene>
<dbReference type="PANTHER" id="PTHR24567:SF74">
    <property type="entry name" value="HTH-TYPE TRANSCRIPTIONAL REGULATOR ARCR"/>
    <property type="match status" value="1"/>
</dbReference>
<evidence type="ECO:0000259" key="5">
    <source>
        <dbReference type="PROSITE" id="PS50042"/>
    </source>
</evidence>
<evidence type="ECO:0008006" key="9">
    <source>
        <dbReference type="Google" id="ProtNLM"/>
    </source>
</evidence>
<dbReference type="PRINTS" id="PR00034">
    <property type="entry name" value="HTHCRP"/>
</dbReference>
<accession>A0A1S2LD04</accession>
<proteinExistence type="predicted"/>
<dbReference type="EMBL" id="MLQQ01000040">
    <property type="protein sequence ID" value="OIJ10140.1"/>
    <property type="molecule type" value="Genomic_DNA"/>
</dbReference>
<name>A0A1S2LD04_9BACI</name>
<dbReference type="InterPro" id="IPR036390">
    <property type="entry name" value="WH_DNA-bd_sf"/>
</dbReference>
<dbReference type="InterPro" id="IPR050397">
    <property type="entry name" value="Env_Response_Regulators"/>
</dbReference>
<evidence type="ECO:0000313" key="7">
    <source>
        <dbReference type="EMBL" id="OIJ10140.1"/>
    </source>
</evidence>
<organism evidence="7 8">
    <name type="scientific">Anaerobacillus arseniciselenatis</name>
    <dbReference type="NCBI Taxonomy" id="85682"/>
    <lineage>
        <taxon>Bacteria</taxon>
        <taxon>Bacillati</taxon>
        <taxon>Bacillota</taxon>
        <taxon>Bacilli</taxon>
        <taxon>Bacillales</taxon>
        <taxon>Bacillaceae</taxon>
        <taxon>Anaerobacillus</taxon>
    </lineage>
</organism>
<evidence type="ECO:0000259" key="6">
    <source>
        <dbReference type="PROSITE" id="PS51063"/>
    </source>
</evidence>
<keyword evidence="3" id="KW-0010">Activator</keyword>
<dbReference type="Proteomes" id="UP000180098">
    <property type="component" value="Unassembled WGS sequence"/>
</dbReference>
<reference evidence="7 8" key="1">
    <citation type="submission" date="2016-10" db="EMBL/GenBank/DDBJ databases">
        <title>Draft genome sequences of four alkaliphilic bacteria belonging to the Anaerobacillus genus.</title>
        <authorList>
            <person name="Bassil N.M."/>
            <person name="Lloyd J.R."/>
        </authorList>
    </citation>
    <scope>NUCLEOTIDE SEQUENCE [LARGE SCALE GENOMIC DNA]</scope>
    <source>
        <strain evidence="7 8">DSM 15340</strain>
    </source>
</reference>
<dbReference type="Gene3D" id="2.60.120.10">
    <property type="entry name" value="Jelly Rolls"/>
    <property type="match status" value="1"/>
</dbReference>
<sequence>MNKIVEITPFFKQLTKENQDILLQHGVETFVREGTTLFYEGDEARSIYLVRSGKIRLSKMTMDNKKFFLHLKQDNDIIGEFSLFNDMSVSMTAEVVEDSTLVKFNRDHLEALFLQNGEIAVSFIKLFARNTQSTQAKFSDLLLYGKVGALYSILIRFSNSYGEKYNNDILLSVKLTNQDIANYIGTSRETANRMLQDLKKDNVIAFLNGHILIKDIDYLKGHLRCGRCPVEICTI</sequence>
<dbReference type="CDD" id="cd00092">
    <property type="entry name" value="HTH_CRP"/>
    <property type="match status" value="1"/>
</dbReference>
<dbReference type="InterPro" id="IPR018335">
    <property type="entry name" value="Tscrpt_reg_HTH_Crp-type_CS"/>
</dbReference>
<feature type="domain" description="HTH crp-type" evidence="6">
    <location>
        <begin position="144"/>
        <end position="217"/>
    </location>
</feature>
<keyword evidence="8" id="KW-1185">Reference proteome</keyword>
<dbReference type="CDD" id="cd00038">
    <property type="entry name" value="CAP_ED"/>
    <property type="match status" value="1"/>
</dbReference>
<dbReference type="GO" id="GO:0003700">
    <property type="term" value="F:DNA-binding transcription factor activity"/>
    <property type="evidence" value="ECO:0007669"/>
    <property type="project" value="InterPro"/>
</dbReference>
<evidence type="ECO:0000313" key="8">
    <source>
        <dbReference type="Proteomes" id="UP000180098"/>
    </source>
</evidence>
<keyword evidence="1" id="KW-0805">Transcription regulation</keyword>
<keyword evidence="4" id="KW-0804">Transcription</keyword>
<dbReference type="PROSITE" id="PS51063">
    <property type="entry name" value="HTH_CRP_2"/>
    <property type="match status" value="1"/>
</dbReference>
<dbReference type="SMART" id="SM00419">
    <property type="entry name" value="HTH_CRP"/>
    <property type="match status" value="1"/>
</dbReference>
<dbReference type="Pfam" id="PF13545">
    <property type="entry name" value="HTH_Crp_2"/>
    <property type="match status" value="1"/>
</dbReference>
<dbReference type="SUPFAM" id="SSF51206">
    <property type="entry name" value="cAMP-binding domain-like"/>
    <property type="match status" value="1"/>
</dbReference>
<protein>
    <recommendedName>
        <fullName evidence="9">Crp/Fnr family transcriptional regulator</fullName>
    </recommendedName>
</protein>
<dbReference type="Pfam" id="PF00027">
    <property type="entry name" value="cNMP_binding"/>
    <property type="match status" value="1"/>
</dbReference>
<dbReference type="GO" id="GO:0005829">
    <property type="term" value="C:cytosol"/>
    <property type="evidence" value="ECO:0007669"/>
    <property type="project" value="TreeGrafter"/>
</dbReference>